<evidence type="ECO:0000259" key="2">
    <source>
        <dbReference type="Pfam" id="PF13635"/>
    </source>
</evidence>
<evidence type="ECO:0000259" key="1">
    <source>
        <dbReference type="Pfam" id="PF13173"/>
    </source>
</evidence>
<name>A0A1I4T6P5_9PROT</name>
<sequence>MVTGVRGSGKTTLLRQCIRQLIVSGVPRENILYLNLADDRLYWLRHENPDLILEACFELHPQKRSSETVRCFFDEVQALPHWQLFINRLMRTEKCEVTVAGSLLPSSDEETASPLTGRIVSWEISPLSFREFLDGRGIESDGPLSTKQRLTIQKAFDVYWQVGGFLGMNGLDQLQRIKAHQANWNTILASIIGHHNISHPRAVIDLAHWLVDNTGSYYSVSHLTDYLKSLGHRVRKSSVVDWLVAFEDAGLLFSVNIFSNSPTRISVNPRKVYCIDHALVTSVSSGILTNRDSLLENLVFTALRRVTPEIFYHKTKTGREVDLVALLPSVPGQEQAVMLIQVCASLADPRVKQSEVRSLSEAMVELAVAEGTIVTWRTDETITVGFGTIQVVPVWRFLLEMEP</sequence>
<organism evidence="3 4">
    <name type="scientific">Nitrosomonas nitrosa</name>
    <dbReference type="NCBI Taxonomy" id="52442"/>
    <lineage>
        <taxon>Bacteria</taxon>
        <taxon>Pseudomonadati</taxon>
        <taxon>Pseudomonadota</taxon>
        <taxon>Betaproteobacteria</taxon>
        <taxon>Nitrosomonadales</taxon>
        <taxon>Nitrosomonadaceae</taxon>
        <taxon>Nitrosomonas</taxon>
    </lineage>
</organism>
<dbReference type="PANTHER" id="PTHR33295">
    <property type="entry name" value="ATPASE"/>
    <property type="match status" value="1"/>
</dbReference>
<dbReference type="InterPro" id="IPR025420">
    <property type="entry name" value="DUF4143"/>
</dbReference>
<dbReference type="PANTHER" id="PTHR33295:SF8">
    <property type="entry name" value="AAA+ ATPASE DOMAIN-CONTAINING PROTEIN"/>
    <property type="match status" value="1"/>
</dbReference>
<keyword evidence="4" id="KW-1185">Reference proteome</keyword>
<reference evidence="3 4" key="1">
    <citation type="submission" date="2016-10" db="EMBL/GenBank/DDBJ databases">
        <authorList>
            <person name="de Groot N.N."/>
        </authorList>
    </citation>
    <scope>NUCLEOTIDE SEQUENCE [LARGE SCALE GENOMIC DNA]</scope>
    <source>
        <strain evidence="3 4">Nm146</strain>
    </source>
</reference>
<evidence type="ECO:0000313" key="4">
    <source>
        <dbReference type="Proteomes" id="UP000199561"/>
    </source>
</evidence>
<dbReference type="STRING" id="52442.SAMN05421880_12935"/>
<dbReference type="InterPro" id="IPR027417">
    <property type="entry name" value="P-loop_NTPase"/>
</dbReference>
<dbReference type="RefSeq" id="WP_218143477.1">
    <property type="nucleotide sequence ID" value="NZ_FOUF01000029.1"/>
</dbReference>
<evidence type="ECO:0000313" key="3">
    <source>
        <dbReference type="EMBL" id="SFM72237.1"/>
    </source>
</evidence>
<gene>
    <name evidence="3" type="ORF">SAMN05421880_12935</name>
</gene>
<dbReference type="SUPFAM" id="SSF52540">
    <property type="entry name" value="P-loop containing nucleoside triphosphate hydrolases"/>
    <property type="match status" value="1"/>
</dbReference>
<feature type="domain" description="DUF4143" evidence="2">
    <location>
        <begin position="194"/>
        <end position="326"/>
    </location>
</feature>
<protein>
    <submittedName>
        <fullName evidence="3">Uncharacterized protein</fullName>
    </submittedName>
</protein>
<accession>A0A1I4T6P5</accession>
<dbReference type="Pfam" id="PF13635">
    <property type="entry name" value="DUF4143"/>
    <property type="match status" value="1"/>
</dbReference>
<feature type="domain" description="AAA" evidence="1">
    <location>
        <begin position="2"/>
        <end position="133"/>
    </location>
</feature>
<dbReference type="EMBL" id="FOUF01000029">
    <property type="protein sequence ID" value="SFM72237.1"/>
    <property type="molecule type" value="Genomic_DNA"/>
</dbReference>
<proteinExistence type="predicted"/>
<dbReference type="Proteomes" id="UP000199561">
    <property type="component" value="Unassembled WGS sequence"/>
</dbReference>
<dbReference type="InterPro" id="IPR041682">
    <property type="entry name" value="AAA_14"/>
</dbReference>
<dbReference type="AlphaFoldDB" id="A0A1I4T6P5"/>
<dbReference type="Pfam" id="PF13173">
    <property type="entry name" value="AAA_14"/>
    <property type="match status" value="1"/>
</dbReference>